<dbReference type="KEGG" id="vg:26647197"/>
<name>A0A0M4R471_9CAUD</name>
<dbReference type="Proteomes" id="UP000201970">
    <property type="component" value="Segment"/>
</dbReference>
<evidence type="ECO:0000313" key="1">
    <source>
        <dbReference type="EMBL" id="ALF01702.1"/>
    </source>
</evidence>
<accession>A0A0M4R471</accession>
<dbReference type="EMBL" id="KT381880">
    <property type="protein sequence ID" value="ALF01702.1"/>
    <property type="molecule type" value="Genomic_DNA"/>
</dbReference>
<reference evidence="1 2" key="1">
    <citation type="submission" date="2015-08" db="EMBL/GenBank/DDBJ databases">
        <title>The Complete Genome of Citrobacter freundii Myophage Margaery.</title>
        <authorList>
            <person name="Yi D."/>
            <person name="Cadungog J.N."/>
            <person name="Cahill J.L."/>
            <person name="Rasche E.S."/>
            <person name="Everett G.F.K."/>
        </authorList>
    </citation>
    <scope>NUCLEOTIDE SEQUENCE [LARGE SCALE GENOMIC DNA]</scope>
</reference>
<proteinExistence type="predicted"/>
<sequence>MNAIIRIAQEAEEKCTHFTMRSAKQHIMIEYALLDAKDRAKFTPCLEARNKKQFQTRISKLIGDEKVLAILNA</sequence>
<gene>
    <name evidence="1" type="ORF">CPT_Margaery13</name>
</gene>
<dbReference type="RefSeq" id="YP_009194828.1">
    <property type="nucleotide sequence ID" value="NC_028755.1"/>
</dbReference>
<protein>
    <submittedName>
        <fullName evidence="1">Uncharacterized protein</fullName>
    </submittedName>
</protein>
<keyword evidence="2" id="KW-1185">Reference proteome</keyword>
<evidence type="ECO:0000313" key="2">
    <source>
        <dbReference type="Proteomes" id="UP000201970"/>
    </source>
</evidence>
<organism evidence="1 2">
    <name type="scientific">Citrobacter phage Margaery</name>
    <dbReference type="NCBI Taxonomy" id="1701810"/>
    <lineage>
        <taxon>Viruses</taxon>
        <taxon>Duplodnaviria</taxon>
        <taxon>Heunggongvirae</taxon>
        <taxon>Uroviricota</taxon>
        <taxon>Caudoviricetes</taxon>
        <taxon>Pantevenvirales</taxon>
        <taxon>Straboviridae</taxon>
        <taxon>Pseudotevenvirus</taxon>
        <taxon>Pseudotevenvirus margaery</taxon>
    </lineage>
</organism>
<dbReference type="GeneID" id="26647197"/>